<name>A0ABV3L705_9RHOB</name>
<evidence type="ECO:0000313" key="1">
    <source>
        <dbReference type="EMBL" id="MEV8467364.1"/>
    </source>
</evidence>
<reference evidence="1 2" key="1">
    <citation type="submission" date="2024-07" db="EMBL/GenBank/DDBJ databases">
        <authorList>
            <person name="Kang M."/>
        </authorList>
    </citation>
    <scope>NUCLEOTIDE SEQUENCE [LARGE SCALE GENOMIC DNA]</scope>
    <source>
        <strain evidence="1 2">DFM31</strain>
    </source>
</reference>
<evidence type="ECO:0000313" key="2">
    <source>
        <dbReference type="Proteomes" id="UP001553161"/>
    </source>
</evidence>
<organism evidence="1 2">
    <name type="scientific">Meridianimarinicoccus marinus</name>
    <dbReference type="NCBI Taxonomy" id="3231483"/>
    <lineage>
        <taxon>Bacteria</taxon>
        <taxon>Pseudomonadati</taxon>
        <taxon>Pseudomonadota</taxon>
        <taxon>Alphaproteobacteria</taxon>
        <taxon>Rhodobacterales</taxon>
        <taxon>Paracoccaceae</taxon>
        <taxon>Meridianimarinicoccus</taxon>
    </lineage>
</organism>
<gene>
    <name evidence="1" type="ORF">AB0T83_11285</name>
</gene>
<evidence type="ECO:0008006" key="3">
    <source>
        <dbReference type="Google" id="ProtNLM"/>
    </source>
</evidence>
<sequence length="230" mass="25223">MLAGLTLAACPATAERWTGRIATYYWQTGLAVDSTLQGAPVEDYEGPFSEIGWYALPLVGELRYGRHSFWAEFIGVSISDAAGPYFGILDPDMRLYGAMSALAYGYAFHNSPTARAELVAGARYWDVNFEMDLGPLGRLKASERDTVPFVGVYGEAALSDRWQLAGTLTAGGYSAGAIDTQFDLRLDARYRLSGGFWATAGYRHLQVGFDDPAFSELRIFGPTLGLEWHF</sequence>
<protein>
    <recommendedName>
        <fullName evidence="3">Outer membrane protein beta-barrel domain-containing protein</fullName>
    </recommendedName>
</protein>
<proteinExistence type="predicted"/>
<accession>A0ABV3L705</accession>
<keyword evidence="2" id="KW-1185">Reference proteome</keyword>
<dbReference type="Proteomes" id="UP001553161">
    <property type="component" value="Unassembled WGS sequence"/>
</dbReference>
<dbReference type="EMBL" id="JBFBVU010000012">
    <property type="protein sequence ID" value="MEV8467364.1"/>
    <property type="molecule type" value="Genomic_DNA"/>
</dbReference>
<comment type="caution">
    <text evidence="1">The sequence shown here is derived from an EMBL/GenBank/DDBJ whole genome shotgun (WGS) entry which is preliminary data.</text>
</comment>